<organism evidence="3">
    <name type="scientific">Providencia stuartii</name>
    <dbReference type="NCBI Taxonomy" id="588"/>
    <lineage>
        <taxon>Bacteria</taxon>
        <taxon>Pseudomonadati</taxon>
        <taxon>Pseudomonadota</taxon>
        <taxon>Gammaproteobacteria</taxon>
        <taxon>Enterobacterales</taxon>
        <taxon>Morganellaceae</taxon>
        <taxon>Providencia</taxon>
    </lineage>
</organism>
<dbReference type="InterPro" id="IPR050263">
    <property type="entry name" value="Bact_Fimbrial_Adh_Pro"/>
</dbReference>
<proteinExistence type="predicted"/>
<dbReference type="InterPro" id="IPR008966">
    <property type="entry name" value="Adhesion_dom_sf"/>
</dbReference>
<feature type="transmembrane region" description="Helical" evidence="1">
    <location>
        <begin position="6"/>
        <end position="25"/>
    </location>
</feature>
<dbReference type="RefSeq" id="WP_180737832.1">
    <property type="nucleotide sequence ID" value="NZ_VAUD01000020.1"/>
</dbReference>
<gene>
    <name evidence="3" type="ORF">RG298_002577</name>
</gene>
<dbReference type="SUPFAM" id="SSF49401">
    <property type="entry name" value="Bacterial adhesins"/>
    <property type="match status" value="1"/>
</dbReference>
<dbReference type="PANTHER" id="PTHR33420:SF26">
    <property type="entry name" value="FIMBRIAL SUBUNIT"/>
    <property type="match status" value="1"/>
</dbReference>
<accession>A0AAI9DDC6</accession>
<protein>
    <submittedName>
        <fullName evidence="3">Fimbrial protein</fullName>
    </submittedName>
</protein>
<dbReference type="AlphaFoldDB" id="A0AAI9DDC6"/>
<dbReference type="Pfam" id="PF00419">
    <property type="entry name" value="Fimbrial"/>
    <property type="match status" value="1"/>
</dbReference>
<comment type="caution">
    <text evidence="3">The sequence shown here is derived from an EMBL/GenBank/DDBJ whole genome shotgun (WGS) entry which is preliminary data.</text>
</comment>
<keyword evidence="1" id="KW-1133">Transmembrane helix</keyword>
<keyword evidence="1" id="KW-0812">Transmembrane</keyword>
<dbReference type="EMBL" id="ABMABF030000008">
    <property type="protein sequence ID" value="EMJ5134835.1"/>
    <property type="molecule type" value="Genomic_DNA"/>
</dbReference>
<dbReference type="GO" id="GO:0009289">
    <property type="term" value="C:pilus"/>
    <property type="evidence" value="ECO:0007669"/>
    <property type="project" value="InterPro"/>
</dbReference>
<dbReference type="Gene3D" id="2.60.40.1090">
    <property type="entry name" value="Fimbrial-type adhesion domain"/>
    <property type="match status" value="1"/>
</dbReference>
<keyword evidence="1" id="KW-0472">Membrane</keyword>
<reference evidence="3" key="1">
    <citation type="submission" date="2024-02" db="EMBL/GenBank/DDBJ databases">
        <authorList>
            <consortium name="Clinical and Environmental Microbiology Branch: Whole genome sequencing antimicrobial resistance pathogens in the healthcare setting"/>
        </authorList>
    </citation>
    <scope>NUCLEOTIDE SEQUENCE</scope>
    <source>
        <strain evidence="3">2021GO-0154</strain>
    </source>
</reference>
<evidence type="ECO:0000313" key="3">
    <source>
        <dbReference type="EMBL" id="EMJ5134835.1"/>
    </source>
</evidence>
<evidence type="ECO:0000259" key="2">
    <source>
        <dbReference type="Pfam" id="PF00419"/>
    </source>
</evidence>
<evidence type="ECO:0000256" key="1">
    <source>
        <dbReference type="SAM" id="Phobius"/>
    </source>
</evidence>
<dbReference type="PANTHER" id="PTHR33420">
    <property type="entry name" value="FIMBRIAL SUBUNIT ELFA-RELATED"/>
    <property type="match status" value="1"/>
</dbReference>
<dbReference type="GO" id="GO:0043709">
    <property type="term" value="P:cell adhesion involved in single-species biofilm formation"/>
    <property type="evidence" value="ECO:0007669"/>
    <property type="project" value="TreeGrafter"/>
</dbReference>
<dbReference type="InterPro" id="IPR036937">
    <property type="entry name" value="Adhesion_dom_fimbrial_sf"/>
</dbReference>
<dbReference type="InterPro" id="IPR000259">
    <property type="entry name" value="Adhesion_dom_fimbrial"/>
</dbReference>
<name>A0AAI9DDC6_PROST</name>
<sequence length="174" mass="19162">MAQQRVISIVLWLIASVLISGYIMIPVQASTQVNFYGNLIGHPPCDISGENDPIYVDFDEVGLTRIDGINYRKDFTLIVTCGNDLGNGVQLYMGYNGMNAPFDDDAVQTSIGGLGIRLYYQDQVVSPNNDDIPIVMSGGYSKVIPLWAVPVREDDRNLFEGTFSATGTVEIRYP</sequence>
<feature type="domain" description="Fimbrial-type adhesion" evidence="2">
    <location>
        <begin position="34"/>
        <end position="173"/>
    </location>
</feature>